<dbReference type="SUPFAM" id="SSF50998">
    <property type="entry name" value="Quinoprotein alcohol dehydrogenase-like"/>
    <property type="match status" value="1"/>
</dbReference>
<evidence type="ECO:0000256" key="1">
    <source>
        <dbReference type="SAM" id="SignalP"/>
    </source>
</evidence>
<reference evidence="3" key="1">
    <citation type="submission" date="2023-06" db="EMBL/GenBank/DDBJ databases">
        <title>Gordonia sp. nov. and Pseudochrobactrum sp. nov., two species isolated from the burying beetle Nicrophorus vespilloides.</title>
        <authorList>
            <person name="Poehlein A."/>
            <person name="Guzman J."/>
            <person name="Daniel R."/>
            <person name="Vilcinskas A."/>
        </authorList>
    </citation>
    <scope>NUCLEOTIDE SEQUENCE</scope>
    <source>
        <strain evidence="3">MP11Mi</strain>
    </source>
</reference>
<sequence>MTQAVRRRRSSRLVFAALAAVLALLATACSDGHHDLRAQPSAGWSSYGGNGANANFAYPQIPEDLHLSWTRPAGGRMLAQVAINSGGDVASTSQAPAGCDFQVLDPRSGRKNFCKRLGNESAINTAFYDQLGQPYIGKPGQFFAYSSGGAIRWRLRTEGLGLSAKSAGPGRVLIATTGGQVMLVNAQTGKLAAPQKRLRPKPTASDPTAGVDECVDGGPECAIAAPPAVDVAAKRAFLNVFPNGAKNSQLTALTYVDAAGEEKVDTLWTADLGGGMAGPASLSADGKTAYAFGRDSKLYAVDASNGRVRWSHRLDDAGFSTLSVAPDGTIVPAGSLGSPLTILHDDGDHVTEVARRDDVASAGVGTQTTAGTVWTVVREGADQQLVLTEFDTKTGKTKRSLPLPDASGFSTGVAVSATGQLVVSVTGGTVYFFDRRP</sequence>
<feature type="signal peptide" evidence="1">
    <location>
        <begin position="1"/>
        <end position="28"/>
    </location>
</feature>
<dbReference type="PANTHER" id="PTHR34512:SF30">
    <property type="entry name" value="OUTER MEMBRANE PROTEIN ASSEMBLY FACTOR BAMB"/>
    <property type="match status" value="1"/>
</dbReference>
<evidence type="ECO:0000313" key="3">
    <source>
        <dbReference type="EMBL" id="WOC13448.1"/>
    </source>
</evidence>
<dbReference type="RefSeq" id="WP_420039269.1">
    <property type="nucleotide sequence ID" value="NZ_CP128986.1"/>
</dbReference>
<dbReference type="Pfam" id="PF13360">
    <property type="entry name" value="PQQ_2"/>
    <property type="match status" value="1"/>
</dbReference>
<dbReference type="InterPro" id="IPR011047">
    <property type="entry name" value="Quinoprotein_ADH-like_sf"/>
</dbReference>
<organism evidence="3">
    <name type="scientific">Gordonia sp. MP11Mi</name>
    <dbReference type="NCBI Taxonomy" id="3022769"/>
    <lineage>
        <taxon>Bacteria</taxon>
        <taxon>Bacillati</taxon>
        <taxon>Actinomycetota</taxon>
        <taxon>Actinomycetes</taxon>
        <taxon>Mycobacteriales</taxon>
        <taxon>Gordoniaceae</taxon>
        <taxon>Gordonia</taxon>
    </lineage>
</organism>
<feature type="domain" description="Pyrrolo-quinoline quinone repeat" evidence="2">
    <location>
        <begin position="265"/>
        <end position="432"/>
    </location>
</feature>
<feature type="chain" id="PRO_5041727452" description="Pyrrolo-quinoline quinone repeat domain-containing protein" evidence="1">
    <location>
        <begin position="29"/>
        <end position="437"/>
    </location>
</feature>
<proteinExistence type="predicted"/>
<protein>
    <recommendedName>
        <fullName evidence="2">Pyrrolo-quinoline quinone repeat domain-containing protein</fullName>
    </recommendedName>
</protein>
<dbReference type="PANTHER" id="PTHR34512">
    <property type="entry name" value="CELL SURFACE PROTEIN"/>
    <property type="match status" value="1"/>
</dbReference>
<gene>
    <name evidence="3" type="ORF">MP11Mi_25490</name>
</gene>
<accession>A0AA97GUX8</accession>
<dbReference type="AlphaFoldDB" id="A0AA97GUX8"/>
<evidence type="ECO:0000259" key="2">
    <source>
        <dbReference type="Pfam" id="PF13360"/>
    </source>
</evidence>
<dbReference type="PROSITE" id="PS51257">
    <property type="entry name" value="PROKAR_LIPOPROTEIN"/>
    <property type="match status" value="1"/>
</dbReference>
<name>A0AA97GUX8_9ACTN</name>
<keyword evidence="1" id="KW-0732">Signal</keyword>
<dbReference type="InterPro" id="IPR015943">
    <property type="entry name" value="WD40/YVTN_repeat-like_dom_sf"/>
</dbReference>
<dbReference type="EMBL" id="CP128986">
    <property type="protein sequence ID" value="WOC13448.1"/>
    <property type="molecule type" value="Genomic_DNA"/>
</dbReference>
<dbReference type="Gene3D" id="2.130.10.10">
    <property type="entry name" value="YVTN repeat-like/Quinoprotein amine dehydrogenase"/>
    <property type="match status" value="2"/>
</dbReference>
<dbReference type="InterPro" id="IPR002372">
    <property type="entry name" value="PQQ_rpt_dom"/>
</dbReference>